<accession>A0A6C0EVN0</accession>
<keyword evidence="1" id="KW-0472">Membrane</keyword>
<proteinExistence type="predicted"/>
<protein>
    <recommendedName>
        <fullName evidence="2">Apple domain-containing protein</fullName>
    </recommendedName>
</protein>
<evidence type="ECO:0000259" key="2">
    <source>
        <dbReference type="Pfam" id="PF00024"/>
    </source>
</evidence>
<keyword evidence="1" id="KW-0812">Transmembrane</keyword>
<organism evidence="3">
    <name type="scientific">viral metagenome</name>
    <dbReference type="NCBI Taxonomy" id="1070528"/>
    <lineage>
        <taxon>unclassified sequences</taxon>
        <taxon>metagenomes</taxon>
        <taxon>organismal metagenomes</taxon>
    </lineage>
</organism>
<feature type="transmembrane region" description="Helical" evidence="1">
    <location>
        <begin position="244"/>
        <end position="261"/>
    </location>
</feature>
<keyword evidence="1" id="KW-1133">Transmembrane helix</keyword>
<feature type="domain" description="Apple" evidence="2">
    <location>
        <begin position="74"/>
        <end position="112"/>
    </location>
</feature>
<evidence type="ECO:0000256" key="1">
    <source>
        <dbReference type="SAM" id="Phobius"/>
    </source>
</evidence>
<dbReference type="EMBL" id="MN738947">
    <property type="protein sequence ID" value="QHT32751.1"/>
    <property type="molecule type" value="Genomic_DNA"/>
</dbReference>
<reference evidence="3" key="1">
    <citation type="journal article" date="2020" name="Nature">
        <title>Giant virus diversity and host interactions through global metagenomics.</title>
        <authorList>
            <person name="Schulz F."/>
            <person name="Roux S."/>
            <person name="Paez-Espino D."/>
            <person name="Jungbluth S."/>
            <person name="Walsh D.A."/>
            <person name="Denef V.J."/>
            <person name="McMahon K.D."/>
            <person name="Konstantinidis K.T."/>
            <person name="Eloe-Fadrosh E.A."/>
            <person name="Kyrpides N.C."/>
            <person name="Woyke T."/>
        </authorList>
    </citation>
    <scope>NUCLEOTIDE SEQUENCE</scope>
    <source>
        <strain evidence="3">GVMAG-M-3300009161-30</strain>
    </source>
</reference>
<name>A0A6C0EVN0_9ZZZZ</name>
<dbReference type="AlphaFoldDB" id="A0A6C0EVN0"/>
<feature type="transmembrane region" description="Helical" evidence="1">
    <location>
        <begin position="214"/>
        <end position="232"/>
    </location>
</feature>
<sequence length="288" mass="32504">MANNDSTNNTESNVLKLQSLQSEFKLVMTQYQQAYANYISSLRSSTDPASKKSFVVIPDSTFWGGGDTFISDNKSTSVEDCIALCSANSSCTGATYVSDIKHCSMRRGQNYIYPDVDTNSAIVPELMQNTQVLSMLNQKLLDINKNMENTLGSMSSSENSDIAVKDLKKGELTSIYNSLMEERRNINKMIDNSTAIEQSYTDNSIYVSQNNTTYTFWTLVALIIVVFTLKMQFYPELQLNMVSLVYWTIIIILFITLMMQLNTPTGYLVWLALIAMVILQQMNMLPRI</sequence>
<dbReference type="InterPro" id="IPR003609">
    <property type="entry name" value="Pan_app"/>
</dbReference>
<dbReference type="Gene3D" id="3.50.4.10">
    <property type="entry name" value="Hepatocyte Growth Factor"/>
    <property type="match status" value="1"/>
</dbReference>
<dbReference type="Pfam" id="PF00024">
    <property type="entry name" value="PAN_1"/>
    <property type="match status" value="1"/>
</dbReference>
<evidence type="ECO:0000313" key="3">
    <source>
        <dbReference type="EMBL" id="QHT32751.1"/>
    </source>
</evidence>